<dbReference type="EMBL" id="JABFAC010000007">
    <property type="protein sequence ID" value="MBA0619143.1"/>
    <property type="molecule type" value="Genomic_DNA"/>
</dbReference>
<proteinExistence type="predicted"/>
<keyword evidence="2" id="KW-1185">Reference proteome</keyword>
<reference evidence="1 2" key="1">
    <citation type="journal article" date="2019" name="Genome Biol. Evol.">
        <title>Insights into the evolution of the New World diploid cottons (Gossypium, subgenus Houzingenia) based on genome sequencing.</title>
        <authorList>
            <person name="Grover C.E."/>
            <person name="Arick M.A. 2nd"/>
            <person name="Thrash A."/>
            <person name="Conover J.L."/>
            <person name="Sanders W.S."/>
            <person name="Peterson D.G."/>
            <person name="Frelichowski J.E."/>
            <person name="Scheffler J.A."/>
            <person name="Scheffler B.E."/>
            <person name="Wendel J.F."/>
        </authorList>
    </citation>
    <scope>NUCLEOTIDE SEQUENCE [LARGE SCALE GENOMIC DNA]</scope>
    <source>
        <strain evidence="1">27</strain>
        <tissue evidence="1">Leaf</tissue>
    </source>
</reference>
<organism evidence="1 2">
    <name type="scientific">Gossypium davidsonii</name>
    <name type="common">Davidson's cotton</name>
    <name type="synonym">Gossypium klotzschianum subsp. davidsonii</name>
    <dbReference type="NCBI Taxonomy" id="34287"/>
    <lineage>
        <taxon>Eukaryota</taxon>
        <taxon>Viridiplantae</taxon>
        <taxon>Streptophyta</taxon>
        <taxon>Embryophyta</taxon>
        <taxon>Tracheophyta</taxon>
        <taxon>Spermatophyta</taxon>
        <taxon>Magnoliopsida</taxon>
        <taxon>eudicotyledons</taxon>
        <taxon>Gunneridae</taxon>
        <taxon>Pentapetalae</taxon>
        <taxon>rosids</taxon>
        <taxon>malvids</taxon>
        <taxon>Malvales</taxon>
        <taxon>Malvaceae</taxon>
        <taxon>Malvoideae</taxon>
        <taxon>Gossypium</taxon>
    </lineage>
</organism>
<accession>A0A7J8RZV2</accession>
<evidence type="ECO:0000313" key="2">
    <source>
        <dbReference type="Proteomes" id="UP000593561"/>
    </source>
</evidence>
<dbReference type="Proteomes" id="UP000593561">
    <property type="component" value="Unassembled WGS sequence"/>
</dbReference>
<name>A0A7J8RZV2_GOSDV</name>
<protein>
    <submittedName>
        <fullName evidence="1">Uncharacterized protein</fullName>
    </submittedName>
</protein>
<evidence type="ECO:0000313" key="1">
    <source>
        <dbReference type="EMBL" id="MBA0619143.1"/>
    </source>
</evidence>
<sequence>MSGTRVRQAITGTNDRCTVMGKVPPNEYSFSGVPVANDPVDYSMGF</sequence>
<comment type="caution">
    <text evidence="1">The sequence shown here is derived from an EMBL/GenBank/DDBJ whole genome shotgun (WGS) entry which is preliminary data.</text>
</comment>
<dbReference type="AlphaFoldDB" id="A0A7J8RZV2"/>
<gene>
    <name evidence="1" type="ORF">Godav_028370</name>
</gene>